<dbReference type="AlphaFoldDB" id="A0A6N4SR40"/>
<gene>
    <name evidence="1" type="ordered locus">CHU_1526</name>
</gene>
<reference evidence="1 2" key="1">
    <citation type="journal article" date="2007" name="Appl. Environ. Microbiol.">
        <title>Genome sequence of the cellulolytic gliding bacterium Cytophaga hutchinsonii.</title>
        <authorList>
            <person name="Xie G."/>
            <person name="Bruce D.C."/>
            <person name="Challacombe J.F."/>
            <person name="Chertkov O."/>
            <person name="Detter J.C."/>
            <person name="Gilna P."/>
            <person name="Han C.S."/>
            <person name="Lucas S."/>
            <person name="Misra M."/>
            <person name="Myers G.L."/>
            <person name="Richardson P."/>
            <person name="Tapia R."/>
            <person name="Thayer N."/>
            <person name="Thompson L.S."/>
            <person name="Brettin T.S."/>
            <person name="Henrissat B."/>
            <person name="Wilson D.B."/>
            <person name="McBride M.J."/>
        </authorList>
    </citation>
    <scope>NUCLEOTIDE SEQUENCE [LARGE SCALE GENOMIC DNA]</scope>
    <source>
        <strain evidence="2">ATCC 33406 / DSM 1761 / CIP 103989 / NBRC 15051 / NCIMB 9469 / D465</strain>
    </source>
</reference>
<dbReference type="Proteomes" id="UP000001822">
    <property type="component" value="Chromosome"/>
</dbReference>
<keyword evidence="2" id="KW-1185">Reference proteome</keyword>
<dbReference type="KEGG" id="chu:CHU_1526"/>
<sequence>MINLIENQIIEQFLNSKDKLISDTKSFACKIYDSYDRFFLESISSFVYPNFRLERDDLLCNIDKAFKDFKFEGFNKRIDKRSGYYDNEIKFINPLNDSIRIKNPNDGIILRNQQMLRLKISIDEFFNCQQNQILIKKMPDFDFFIPTVITEDQLKSGNKLGTIINAKGLIAYVKEIFKLKLINYKYAPQISTEKKIRFEKVLSQTHKIVVEYDFTEEFRYMNRGQFEFPLYLHTYIYNFIDNDTQELFEKNRISLGIAEHPLFSVPIVNIVQYYLRLWNFKEHENYIEKIKNEVVYNIYREKNSDGTFTSYYPKEIGEREKKFILFYLSFVANSSSIYLDFLSNILRGTGKW</sequence>
<dbReference type="EMBL" id="CP000383">
    <property type="protein sequence ID" value="ABG58797.1"/>
    <property type="molecule type" value="Genomic_DNA"/>
</dbReference>
<organism evidence="1 2">
    <name type="scientific">Cytophaga hutchinsonii (strain ATCC 33406 / DSM 1761 / CIP 103989 / NBRC 15051 / NCIMB 9469 / D465)</name>
    <dbReference type="NCBI Taxonomy" id="269798"/>
    <lineage>
        <taxon>Bacteria</taxon>
        <taxon>Pseudomonadati</taxon>
        <taxon>Bacteroidota</taxon>
        <taxon>Cytophagia</taxon>
        <taxon>Cytophagales</taxon>
        <taxon>Cytophagaceae</taxon>
        <taxon>Cytophaga</taxon>
    </lineage>
</organism>
<evidence type="ECO:0000313" key="2">
    <source>
        <dbReference type="Proteomes" id="UP000001822"/>
    </source>
</evidence>
<name>A0A6N4SR40_CYTH3</name>
<evidence type="ECO:0000313" key="1">
    <source>
        <dbReference type="EMBL" id="ABG58797.1"/>
    </source>
</evidence>
<accession>A0A6N4SR40</accession>
<dbReference type="RefSeq" id="WP_011584912.1">
    <property type="nucleotide sequence ID" value="NC_008255.1"/>
</dbReference>
<proteinExistence type="predicted"/>
<protein>
    <submittedName>
        <fullName evidence="1">Uncharacterized protein</fullName>
    </submittedName>
</protein>